<gene>
    <name evidence="8" type="ORF">GX523_07710</name>
</gene>
<dbReference type="EMBL" id="DUTF01000170">
    <property type="protein sequence ID" value="HHY26621.1"/>
    <property type="molecule type" value="Genomic_DNA"/>
</dbReference>
<reference evidence="8 9" key="1">
    <citation type="journal article" date="2020" name="Biotechnol. Biofuels">
        <title>New insights from the biogas microbiome by comprehensive genome-resolved metagenomics of nearly 1600 species originating from multiple anaerobic digesters.</title>
        <authorList>
            <person name="Campanaro S."/>
            <person name="Treu L."/>
            <person name="Rodriguez-R L.M."/>
            <person name="Kovalovszki A."/>
            <person name="Ziels R.M."/>
            <person name="Maus I."/>
            <person name="Zhu X."/>
            <person name="Kougias P.G."/>
            <person name="Basile A."/>
            <person name="Luo G."/>
            <person name="Schluter A."/>
            <person name="Konstantinidis K.T."/>
            <person name="Angelidaki I."/>
        </authorList>
    </citation>
    <scope>NUCLEOTIDE SEQUENCE [LARGE SCALE GENOMIC DNA]</scope>
    <source>
        <strain evidence="8">AS05jafATM_4</strain>
    </source>
</reference>
<dbReference type="CDD" id="cd17325">
    <property type="entry name" value="MFS_MdtG_SLC18_like"/>
    <property type="match status" value="1"/>
</dbReference>
<dbReference type="Proteomes" id="UP000553059">
    <property type="component" value="Unassembled WGS sequence"/>
</dbReference>
<feature type="transmembrane region" description="Helical" evidence="6">
    <location>
        <begin position="40"/>
        <end position="62"/>
    </location>
</feature>
<dbReference type="AlphaFoldDB" id="A0A7C6Z3Y8"/>
<feature type="transmembrane region" description="Helical" evidence="6">
    <location>
        <begin position="12"/>
        <end position="34"/>
    </location>
</feature>
<organism evidence="8 9">
    <name type="scientific">Desulfitobacterium dehalogenans</name>
    <dbReference type="NCBI Taxonomy" id="36854"/>
    <lineage>
        <taxon>Bacteria</taxon>
        <taxon>Bacillati</taxon>
        <taxon>Bacillota</taxon>
        <taxon>Clostridia</taxon>
        <taxon>Eubacteriales</taxon>
        <taxon>Desulfitobacteriaceae</taxon>
        <taxon>Desulfitobacterium</taxon>
    </lineage>
</organism>
<dbReference type="SUPFAM" id="SSF103473">
    <property type="entry name" value="MFS general substrate transporter"/>
    <property type="match status" value="1"/>
</dbReference>
<evidence type="ECO:0000256" key="3">
    <source>
        <dbReference type="ARBA" id="ARBA00022692"/>
    </source>
</evidence>
<dbReference type="InterPro" id="IPR011701">
    <property type="entry name" value="MFS"/>
</dbReference>
<dbReference type="PANTHER" id="PTHR23504">
    <property type="entry name" value="MAJOR FACILITATOR SUPERFAMILY DOMAIN-CONTAINING PROTEIN 10"/>
    <property type="match status" value="1"/>
</dbReference>
<evidence type="ECO:0000313" key="8">
    <source>
        <dbReference type="EMBL" id="HHY26621.1"/>
    </source>
</evidence>
<feature type="transmembrane region" description="Helical" evidence="6">
    <location>
        <begin position="275"/>
        <end position="291"/>
    </location>
</feature>
<dbReference type="GO" id="GO:0005886">
    <property type="term" value="C:plasma membrane"/>
    <property type="evidence" value="ECO:0007669"/>
    <property type="project" value="UniProtKB-SubCell"/>
</dbReference>
<evidence type="ECO:0000313" key="9">
    <source>
        <dbReference type="Proteomes" id="UP000553059"/>
    </source>
</evidence>
<feature type="transmembrane region" description="Helical" evidence="6">
    <location>
        <begin position="360"/>
        <end position="377"/>
    </location>
</feature>
<evidence type="ECO:0000256" key="2">
    <source>
        <dbReference type="ARBA" id="ARBA00022448"/>
    </source>
</evidence>
<feature type="transmembrane region" description="Helical" evidence="6">
    <location>
        <begin position="163"/>
        <end position="181"/>
    </location>
</feature>
<dbReference type="PANTHER" id="PTHR23504:SF15">
    <property type="entry name" value="MAJOR FACILITATOR SUPERFAMILY (MFS) PROFILE DOMAIN-CONTAINING PROTEIN"/>
    <property type="match status" value="1"/>
</dbReference>
<evidence type="ECO:0000256" key="4">
    <source>
        <dbReference type="ARBA" id="ARBA00022989"/>
    </source>
</evidence>
<feature type="domain" description="Major facilitator superfamily (MFS) profile" evidence="7">
    <location>
        <begin position="8"/>
        <end position="383"/>
    </location>
</feature>
<feature type="transmembrane region" description="Helical" evidence="6">
    <location>
        <begin position="98"/>
        <end position="121"/>
    </location>
</feature>
<dbReference type="InterPro" id="IPR001958">
    <property type="entry name" value="Tet-R_TetA/multi-R_MdtG-like"/>
</dbReference>
<evidence type="ECO:0000256" key="5">
    <source>
        <dbReference type="ARBA" id="ARBA00023136"/>
    </source>
</evidence>
<feature type="transmembrane region" description="Helical" evidence="6">
    <location>
        <begin position="244"/>
        <end position="263"/>
    </location>
</feature>
<feature type="transmembrane region" description="Helical" evidence="6">
    <location>
        <begin position="202"/>
        <end position="224"/>
    </location>
</feature>
<evidence type="ECO:0000256" key="1">
    <source>
        <dbReference type="ARBA" id="ARBA00004651"/>
    </source>
</evidence>
<dbReference type="InterPro" id="IPR020846">
    <property type="entry name" value="MFS_dom"/>
</dbReference>
<dbReference type="PROSITE" id="PS50850">
    <property type="entry name" value="MFS"/>
    <property type="match status" value="1"/>
</dbReference>
<protein>
    <submittedName>
        <fullName evidence="8">MFS transporter</fullName>
    </submittedName>
</protein>
<evidence type="ECO:0000256" key="6">
    <source>
        <dbReference type="SAM" id="Phobius"/>
    </source>
</evidence>
<keyword evidence="5 6" id="KW-0472">Membrane</keyword>
<dbReference type="GO" id="GO:0022857">
    <property type="term" value="F:transmembrane transporter activity"/>
    <property type="evidence" value="ECO:0007669"/>
    <property type="project" value="InterPro"/>
</dbReference>
<proteinExistence type="predicted"/>
<keyword evidence="2" id="KW-0813">Transport</keyword>
<dbReference type="PRINTS" id="PR01035">
    <property type="entry name" value="TCRTETA"/>
</dbReference>
<sequence>MQKQYIRPMVILIIIQFLVMVGFGVVIPILPFLIGELGGGAFSLGLFMSAYSIMQFFFAPFWGRLSDRIGRRPVLLIGLSGYGITFFLYGMAGNLPLLIAFRALSGMVSSATLPTAMAYMADITEGAERSKSMGMLGAAMGLGMVFGPALGGSLGHYSFTLPFYFAGTLALLILPFAWKLLPETLKEPNREPRKKVRLNFGVIRDPLFPLFVFSFVLSFTMAMFETTFTLFAAERVGFGPKEMGFVFMIIGIVGVIVQGMLIGKVVKRFGDAKPAKFGAVLCVLAFLWMLWAPNAILLVLGTVVFMTGNSFMTPTSSSLVSKNSHNRQGASLGVFQSFGSLGRILGPLVGGGIYGLSMNTPYIIGMVTLVLCLILFGPKIQDRKADKANFSS</sequence>
<dbReference type="Gene3D" id="1.20.1250.20">
    <property type="entry name" value="MFS general substrate transporter like domains"/>
    <property type="match status" value="1"/>
</dbReference>
<dbReference type="InterPro" id="IPR036259">
    <property type="entry name" value="MFS_trans_sf"/>
</dbReference>
<name>A0A7C6Z3Y8_9FIRM</name>
<keyword evidence="3 6" id="KW-0812">Transmembrane</keyword>
<evidence type="ECO:0000259" key="7">
    <source>
        <dbReference type="PROSITE" id="PS50850"/>
    </source>
</evidence>
<keyword evidence="4 6" id="KW-1133">Transmembrane helix</keyword>
<feature type="transmembrane region" description="Helical" evidence="6">
    <location>
        <begin position="74"/>
        <end position="92"/>
    </location>
</feature>
<feature type="transmembrane region" description="Helical" evidence="6">
    <location>
        <begin position="133"/>
        <end position="151"/>
    </location>
</feature>
<accession>A0A7C6Z3Y8</accession>
<comment type="subcellular location">
    <subcellularLocation>
        <location evidence="1">Cell membrane</location>
        <topology evidence="1">Multi-pass membrane protein</topology>
    </subcellularLocation>
</comment>
<comment type="caution">
    <text evidence="8">The sequence shown here is derived from an EMBL/GenBank/DDBJ whole genome shotgun (WGS) entry which is preliminary data.</text>
</comment>
<dbReference type="Pfam" id="PF07690">
    <property type="entry name" value="MFS_1"/>
    <property type="match status" value="1"/>
</dbReference>